<feature type="non-terminal residue" evidence="2">
    <location>
        <position position="184"/>
    </location>
</feature>
<evidence type="ECO:0000313" key="2">
    <source>
        <dbReference type="EMBL" id="SVC63203.1"/>
    </source>
</evidence>
<protein>
    <submittedName>
        <fullName evidence="2">Uncharacterized protein</fullName>
    </submittedName>
</protein>
<accession>A0A382NPV1</accession>
<sequence>MTIHTKSFVALEMPLVLEQLAEHCQFSASRELAMSLRPANSIEVSDYRLNETTEARTFLNNHPHTSIENVSDVRDEINRARLSAILQPVELVRIRSILVASRELKKTILAASNETKILFQQAQIIVDLPNLEDAIGRCLNEQAEVLSTASTVLEELREKIKDTNNDLLQKLEHITNNPNNIKFL</sequence>
<feature type="coiled-coil region" evidence="1">
    <location>
        <begin position="139"/>
        <end position="177"/>
    </location>
</feature>
<name>A0A382NPV1_9ZZZZ</name>
<organism evidence="2">
    <name type="scientific">marine metagenome</name>
    <dbReference type="NCBI Taxonomy" id="408172"/>
    <lineage>
        <taxon>unclassified sequences</taxon>
        <taxon>metagenomes</taxon>
        <taxon>ecological metagenomes</taxon>
    </lineage>
</organism>
<gene>
    <name evidence="2" type="ORF">METZ01_LOCUS316057</name>
</gene>
<dbReference type="SUPFAM" id="SSF48334">
    <property type="entry name" value="DNA repair protein MutS, domain III"/>
    <property type="match status" value="1"/>
</dbReference>
<dbReference type="EMBL" id="UINC01101960">
    <property type="protein sequence ID" value="SVC63203.1"/>
    <property type="molecule type" value="Genomic_DNA"/>
</dbReference>
<dbReference type="AlphaFoldDB" id="A0A382NPV1"/>
<evidence type="ECO:0000256" key="1">
    <source>
        <dbReference type="SAM" id="Coils"/>
    </source>
</evidence>
<keyword evidence="1" id="KW-0175">Coiled coil</keyword>
<dbReference type="InterPro" id="IPR036187">
    <property type="entry name" value="DNA_mismatch_repair_MutS_sf"/>
</dbReference>
<reference evidence="2" key="1">
    <citation type="submission" date="2018-05" db="EMBL/GenBank/DDBJ databases">
        <authorList>
            <person name="Lanie J.A."/>
            <person name="Ng W.-L."/>
            <person name="Kazmierczak K.M."/>
            <person name="Andrzejewski T.M."/>
            <person name="Davidsen T.M."/>
            <person name="Wayne K.J."/>
            <person name="Tettelin H."/>
            <person name="Glass J.I."/>
            <person name="Rusch D."/>
            <person name="Podicherti R."/>
            <person name="Tsui H.-C.T."/>
            <person name="Winkler M.E."/>
        </authorList>
    </citation>
    <scope>NUCLEOTIDE SEQUENCE</scope>
</reference>
<proteinExistence type="predicted"/>